<feature type="domain" description="SHOCT-like" evidence="1">
    <location>
        <begin position="19"/>
        <end position="69"/>
    </location>
</feature>
<dbReference type="Pfam" id="PF20612">
    <property type="entry name" value="SHOCT_2"/>
    <property type="match status" value="1"/>
</dbReference>
<dbReference type="AlphaFoldDB" id="A0A644YGH7"/>
<proteinExistence type="predicted"/>
<protein>
    <recommendedName>
        <fullName evidence="1">SHOCT-like domain-containing protein</fullName>
    </recommendedName>
</protein>
<gene>
    <name evidence="2" type="ORF">SDC9_73496</name>
</gene>
<accession>A0A644YGH7</accession>
<name>A0A644YGH7_9ZZZZ</name>
<comment type="caution">
    <text evidence="2">The sequence shown here is derived from an EMBL/GenBank/DDBJ whole genome shotgun (WGS) entry which is preliminary data.</text>
</comment>
<sequence>MANITGVIPEINCEKKPIQQEQLQREVDYVRAQRILSFMLQNGLISLSEFNKITTLNRKSFSPALARIMPENR</sequence>
<dbReference type="InterPro" id="IPR046749">
    <property type="entry name" value="SHOCT_2"/>
</dbReference>
<reference evidence="2" key="1">
    <citation type="submission" date="2019-08" db="EMBL/GenBank/DDBJ databases">
        <authorList>
            <person name="Kucharzyk K."/>
            <person name="Murdoch R.W."/>
            <person name="Higgins S."/>
            <person name="Loffler F."/>
        </authorList>
    </citation>
    <scope>NUCLEOTIDE SEQUENCE</scope>
</reference>
<evidence type="ECO:0000259" key="1">
    <source>
        <dbReference type="Pfam" id="PF20612"/>
    </source>
</evidence>
<organism evidence="2">
    <name type="scientific">bioreactor metagenome</name>
    <dbReference type="NCBI Taxonomy" id="1076179"/>
    <lineage>
        <taxon>unclassified sequences</taxon>
        <taxon>metagenomes</taxon>
        <taxon>ecological metagenomes</taxon>
    </lineage>
</organism>
<dbReference type="EMBL" id="VSSQ01004879">
    <property type="protein sequence ID" value="MPM26991.1"/>
    <property type="molecule type" value="Genomic_DNA"/>
</dbReference>
<evidence type="ECO:0000313" key="2">
    <source>
        <dbReference type="EMBL" id="MPM26991.1"/>
    </source>
</evidence>